<sequence length="47" mass="5523">MRKDRRSLVIGYWLKPLSIPNKYERTLQCGKFTMKSEAFSQQASNKS</sequence>
<dbReference type="Proteomes" id="UP000029738">
    <property type="component" value="Unassembled WGS sequence"/>
</dbReference>
<organism evidence="1 2">
    <name type="scientific">Tolypothrix bouteillei VB521301</name>
    <dbReference type="NCBI Taxonomy" id="1479485"/>
    <lineage>
        <taxon>Bacteria</taxon>
        <taxon>Bacillati</taxon>
        <taxon>Cyanobacteriota</taxon>
        <taxon>Cyanophyceae</taxon>
        <taxon>Nostocales</taxon>
        <taxon>Tolypothrichaceae</taxon>
        <taxon>Tolypothrix</taxon>
    </lineage>
</organism>
<dbReference type="EMBL" id="JHEG04000001">
    <property type="protein sequence ID" value="KAF3886193.1"/>
    <property type="molecule type" value="Genomic_DNA"/>
</dbReference>
<evidence type="ECO:0000313" key="2">
    <source>
        <dbReference type="Proteomes" id="UP000029738"/>
    </source>
</evidence>
<gene>
    <name evidence="1" type="ORF">DA73_0400012450</name>
</gene>
<protein>
    <submittedName>
        <fullName evidence="1">Uncharacterized protein</fullName>
    </submittedName>
</protein>
<name>A0A8S9T410_9CYAN</name>
<proteinExistence type="predicted"/>
<comment type="caution">
    <text evidence="1">The sequence shown here is derived from an EMBL/GenBank/DDBJ whole genome shotgun (WGS) entry which is preliminary data.</text>
</comment>
<keyword evidence="2" id="KW-1185">Reference proteome</keyword>
<reference evidence="1" key="1">
    <citation type="journal article" date="2015" name="Genome Announc.">
        <title>Draft Genome Sequence of Tolypothrix boutellei Strain VB521301.</title>
        <authorList>
            <person name="Chandrababunaidu M.M."/>
            <person name="Singh D."/>
            <person name="Sen D."/>
            <person name="Bhan S."/>
            <person name="Das S."/>
            <person name="Gupta A."/>
            <person name="Adhikary S.P."/>
            <person name="Tripathy S."/>
        </authorList>
    </citation>
    <scope>NUCLEOTIDE SEQUENCE</scope>
    <source>
        <strain evidence="1">VB521301</strain>
    </source>
</reference>
<evidence type="ECO:0000313" key="1">
    <source>
        <dbReference type="EMBL" id="KAF3886193.1"/>
    </source>
</evidence>
<reference evidence="1" key="2">
    <citation type="submission" date="2019-11" db="EMBL/GenBank/DDBJ databases">
        <title>Improved Assembly of Tolypothrix boutellei genome.</title>
        <authorList>
            <person name="Sarangi A.N."/>
            <person name="Mukherjee M."/>
            <person name="Ghosh S."/>
            <person name="Singh D."/>
            <person name="Das A."/>
            <person name="Kant S."/>
            <person name="Prusty A."/>
            <person name="Tripathy S."/>
        </authorList>
    </citation>
    <scope>NUCLEOTIDE SEQUENCE</scope>
    <source>
        <strain evidence="1">VB521301</strain>
    </source>
</reference>
<accession>A0A8S9T410</accession>
<dbReference type="AlphaFoldDB" id="A0A8S9T410"/>